<dbReference type="OrthoDB" id="330526at2"/>
<proteinExistence type="predicted"/>
<comment type="caution">
    <text evidence="2">The sequence shown here is derived from an EMBL/GenBank/DDBJ whole genome shotgun (WGS) entry which is preliminary data.</text>
</comment>
<dbReference type="AlphaFoldDB" id="A0A2M9XEQ8"/>
<evidence type="ECO:0000313" key="2">
    <source>
        <dbReference type="EMBL" id="PJZ26072.1"/>
    </source>
</evidence>
<sequence>MSLGSKKAIGSVLAIGFLLQIACVSIYNLTGNCPVSMSYLEKQKETSQVPPCHKSEKSEQKSESSSNECCPKQNSIASLDLSKLLAWEKLGLQKVLIFLFISELNAPQIVLENVILNDSYIPIPSSHSLSLSALQVFLI</sequence>
<feature type="region of interest" description="Disordered" evidence="1">
    <location>
        <begin position="46"/>
        <end position="71"/>
    </location>
</feature>
<dbReference type="Proteomes" id="UP000232196">
    <property type="component" value="Unassembled WGS sequence"/>
</dbReference>
<evidence type="ECO:0000256" key="1">
    <source>
        <dbReference type="SAM" id="MobiDB-lite"/>
    </source>
</evidence>
<organism evidence="2 3">
    <name type="scientific">Leptospira hartskeerlii</name>
    <dbReference type="NCBI Taxonomy" id="2023177"/>
    <lineage>
        <taxon>Bacteria</taxon>
        <taxon>Pseudomonadati</taxon>
        <taxon>Spirochaetota</taxon>
        <taxon>Spirochaetia</taxon>
        <taxon>Leptospirales</taxon>
        <taxon>Leptospiraceae</taxon>
        <taxon>Leptospira</taxon>
    </lineage>
</organism>
<protein>
    <submittedName>
        <fullName evidence="2">Uncharacterized protein</fullName>
    </submittedName>
</protein>
<keyword evidence="3" id="KW-1185">Reference proteome</keyword>
<dbReference type="EMBL" id="NPDN01000003">
    <property type="protein sequence ID" value="PJZ26072.1"/>
    <property type="molecule type" value="Genomic_DNA"/>
</dbReference>
<reference evidence="2 3" key="1">
    <citation type="submission" date="2017-07" db="EMBL/GenBank/DDBJ databases">
        <title>Leptospira spp. isolated from tropical soils.</title>
        <authorList>
            <person name="Thibeaux R."/>
            <person name="Iraola G."/>
            <person name="Ferres I."/>
            <person name="Bierque E."/>
            <person name="Girault D."/>
            <person name="Soupe-Gilbert M.-E."/>
            <person name="Picardeau M."/>
            <person name="Goarant C."/>
        </authorList>
    </citation>
    <scope>NUCLEOTIDE SEQUENCE [LARGE SCALE GENOMIC DNA]</scope>
    <source>
        <strain evidence="2 3">MCA1-C-A1</strain>
    </source>
</reference>
<dbReference type="RefSeq" id="WP_100705869.1">
    <property type="nucleotide sequence ID" value="NZ_NPDL01000003.1"/>
</dbReference>
<feature type="compositionally biased region" description="Basic and acidic residues" evidence="1">
    <location>
        <begin position="53"/>
        <end position="62"/>
    </location>
</feature>
<gene>
    <name evidence="2" type="ORF">CH357_06100</name>
</gene>
<accession>A0A2M9XEQ8</accession>
<name>A0A2M9XEQ8_9LEPT</name>
<evidence type="ECO:0000313" key="3">
    <source>
        <dbReference type="Proteomes" id="UP000232196"/>
    </source>
</evidence>